<protein>
    <submittedName>
        <fullName evidence="2">F-box domain-containing protein</fullName>
    </submittedName>
</protein>
<sequence>MIPDYWLYLITLIQAITIDEETIKSCRILALSQFYSTLYGNKNDKHIEWDGYFEIIEKCRTYDKYVDGINELETSLTFPHHELEMCFNAYETLSAKPISKDLQEKYKEALNLYNILKTSTFDKEFFEALMKINNHEIIIINFEYFIGLNYSCKELWKAYINYMKSKNSLAMLNIYRRYIRFFIGDLKMIEEYRNEIERIGFDEDVTDFWIDTIEFEIDQCGLKYAEEIFDRALLATLKKDFIGHPNQNAIIEQCQNFKAHRSLYPSSFGKNGEKEILAFKNVIQKWKEMVSKKYVKSDKTVKKITPAPVSVPLNPTIKFEPSTAQMQYFDLPLSYIYQILKSANPEMLFKLFASCKSLFKFYPTPLCYQLGVNDEVNPQYFQHSLFLPISYINFSGLQKLHIVNSLDWIVETDRKALSKVIPKLRKCSAKFIHIDSQDLTIDEFKFITANMQILHICNTNIYNSEGKVLSNKEVEVLTSGIIRYDNNHL</sequence>
<evidence type="ECO:0000313" key="1">
    <source>
        <dbReference type="Proteomes" id="UP000887578"/>
    </source>
</evidence>
<dbReference type="AlphaFoldDB" id="A0A914PWQ0"/>
<evidence type="ECO:0000313" key="2">
    <source>
        <dbReference type="WBParaSite" id="PDA_v2.g22745.t1"/>
    </source>
</evidence>
<proteinExistence type="predicted"/>
<dbReference type="WBParaSite" id="PDA_v2.g22745.t1">
    <property type="protein sequence ID" value="PDA_v2.g22745.t1"/>
    <property type="gene ID" value="PDA_v2.g22745"/>
</dbReference>
<dbReference type="Proteomes" id="UP000887578">
    <property type="component" value="Unplaced"/>
</dbReference>
<dbReference type="InterPro" id="IPR011990">
    <property type="entry name" value="TPR-like_helical_dom_sf"/>
</dbReference>
<keyword evidence="1" id="KW-1185">Reference proteome</keyword>
<organism evidence="1 2">
    <name type="scientific">Panagrolaimus davidi</name>
    <dbReference type="NCBI Taxonomy" id="227884"/>
    <lineage>
        <taxon>Eukaryota</taxon>
        <taxon>Metazoa</taxon>
        <taxon>Ecdysozoa</taxon>
        <taxon>Nematoda</taxon>
        <taxon>Chromadorea</taxon>
        <taxon>Rhabditida</taxon>
        <taxon>Tylenchina</taxon>
        <taxon>Panagrolaimomorpha</taxon>
        <taxon>Panagrolaimoidea</taxon>
        <taxon>Panagrolaimidae</taxon>
        <taxon>Panagrolaimus</taxon>
    </lineage>
</organism>
<dbReference type="SUPFAM" id="SSF48452">
    <property type="entry name" value="TPR-like"/>
    <property type="match status" value="1"/>
</dbReference>
<accession>A0A914PWQ0</accession>
<reference evidence="2" key="1">
    <citation type="submission" date="2022-11" db="UniProtKB">
        <authorList>
            <consortium name="WormBaseParasite"/>
        </authorList>
    </citation>
    <scope>IDENTIFICATION</scope>
</reference>
<dbReference type="Gene3D" id="1.25.40.10">
    <property type="entry name" value="Tetratricopeptide repeat domain"/>
    <property type="match status" value="1"/>
</dbReference>
<name>A0A914PWQ0_9BILA</name>